<comment type="caution">
    <text evidence="2">The sequence shown here is derived from an EMBL/GenBank/DDBJ whole genome shotgun (WGS) entry which is preliminary data.</text>
</comment>
<reference evidence="3" key="1">
    <citation type="journal article" date="2019" name="Int. J. Syst. Evol. Microbiol.">
        <title>The Global Catalogue of Microorganisms (GCM) 10K type strain sequencing project: providing services to taxonomists for standard genome sequencing and annotation.</title>
        <authorList>
            <consortium name="The Broad Institute Genomics Platform"/>
            <consortium name="The Broad Institute Genome Sequencing Center for Infectious Disease"/>
            <person name="Wu L."/>
            <person name="Ma J."/>
        </authorList>
    </citation>
    <scope>NUCLEOTIDE SEQUENCE [LARGE SCALE GENOMIC DNA]</scope>
    <source>
        <strain evidence="3">CCUG 60529</strain>
    </source>
</reference>
<gene>
    <name evidence="2" type="ORF">ACFQ0I_05565</name>
</gene>
<evidence type="ECO:0000313" key="2">
    <source>
        <dbReference type="EMBL" id="MFD0835222.1"/>
    </source>
</evidence>
<keyword evidence="3" id="KW-1185">Reference proteome</keyword>
<dbReference type="Pfam" id="PF14905">
    <property type="entry name" value="OMP_b-brl_3"/>
    <property type="match status" value="1"/>
</dbReference>
<accession>A0ABW3BT48</accession>
<evidence type="ECO:0000259" key="1">
    <source>
        <dbReference type="Pfam" id="PF14905"/>
    </source>
</evidence>
<protein>
    <submittedName>
        <fullName evidence="2">Outer membrane beta-barrel family protein</fullName>
    </submittedName>
</protein>
<dbReference type="RefSeq" id="WP_379940205.1">
    <property type="nucleotide sequence ID" value="NZ_JBHTIB010000008.1"/>
</dbReference>
<sequence length="731" mass="84861">MFVFKSINNGNYVINIEDPNFQSFEFEFGVKDDYIFHDIELKPIESLGEVVISAKKTVQFTATGNTLNVEGTELSNKKSAMEVLNYAPTVSTHEGLSVLGSNKVIVKVNNKELIISDQALINYLNNLDPSNIQKIVITDVKMAEMDAETDAFVNIILKKDVGTNIDLNYINLNLADKFTENSGGDISIYHRTNKFRFSTDFYTRRHNHQIIGNETDLFPDKIIYTINRNTPDIKRRELAADLGIDYLLNDKNTISILYNYFYDVALDLNPIEKNIITNSQTLDSILTQKLASSKDLYHTYSAFYERKLDSLESNFVLTTSYAYNTEKSPLNINNQYYKSNTLFDSEELRTDNYTQNQIFSLQADLSKIFLNDNNLNLGIKIVNTKISNNSLTEENISNNWSILDEYSDSFKFSEVITSFYASYNVINKRNAWNFGIRDEYTHNTFTTLEQPDTKSGYNNLIPSINYKRFIENTKVLTLFTNLYIERPSYYYFNPTLSIIDATNQYKGNPDIKAYTNYRTGIQYAYKSKYVSQLSYTYSNDYFFAKPIYDNQTGITTSTYQNEGILSILKFYASLPIKIANWWNIQNKITTSYAKYSLDNQNYEGIRFNINSTNLINFPNGIKLNFNWNYTNPNQNICYDYKENFVANTYIDIPIFNENLKMSFGLNDIFDTSRTNYHYDFLGIEKTIYSKINTHRFIFSISYSFQSGKERDLEQKESIIENEKNRMGKNVE</sequence>
<dbReference type="EMBL" id="JBHTIB010000008">
    <property type="protein sequence ID" value="MFD0835222.1"/>
    <property type="molecule type" value="Genomic_DNA"/>
</dbReference>
<proteinExistence type="predicted"/>
<evidence type="ECO:0000313" key="3">
    <source>
        <dbReference type="Proteomes" id="UP001597011"/>
    </source>
</evidence>
<organism evidence="2 3">
    <name type="scientific">Mariniflexile aquimaris</name>
    <dbReference type="NCBI Taxonomy" id="881009"/>
    <lineage>
        <taxon>Bacteria</taxon>
        <taxon>Pseudomonadati</taxon>
        <taxon>Bacteroidota</taxon>
        <taxon>Flavobacteriia</taxon>
        <taxon>Flavobacteriales</taxon>
        <taxon>Flavobacteriaceae</taxon>
        <taxon>Mariniflexile</taxon>
    </lineage>
</organism>
<feature type="domain" description="Outer membrane protein beta-barrel" evidence="1">
    <location>
        <begin position="306"/>
        <end position="702"/>
    </location>
</feature>
<dbReference type="Proteomes" id="UP001597011">
    <property type="component" value="Unassembled WGS sequence"/>
</dbReference>
<dbReference type="InterPro" id="IPR041700">
    <property type="entry name" value="OMP_b-brl_3"/>
</dbReference>
<name>A0ABW3BT48_9FLAO</name>
<dbReference type="SUPFAM" id="SSF56935">
    <property type="entry name" value="Porins"/>
    <property type="match status" value="1"/>
</dbReference>